<dbReference type="AlphaFoldDB" id="A0AAU9CIV0"/>
<dbReference type="EMBL" id="AP025314">
    <property type="protein sequence ID" value="BDD07782.1"/>
    <property type="molecule type" value="Genomic_DNA"/>
</dbReference>
<dbReference type="KEGG" id="fax:FUAX_02140"/>
<dbReference type="GO" id="GO:0031410">
    <property type="term" value="C:cytoplasmic vesicle"/>
    <property type="evidence" value="ECO:0007669"/>
    <property type="project" value="TreeGrafter"/>
</dbReference>
<evidence type="ECO:0000256" key="1">
    <source>
        <dbReference type="SAM" id="SignalP"/>
    </source>
</evidence>
<dbReference type="PANTHER" id="PTHR46182:SF2">
    <property type="entry name" value="FI19480P1"/>
    <property type="match status" value="1"/>
</dbReference>
<proteinExistence type="predicted"/>
<feature type="domain" description="PKD/Chitinase" evidence="2">
    <location>
        <begin position="136"/>
        <end position="224"/>
    </location>
</feature>
<dbReference type="SUPFAM" id="SSF50939">
    <property type="entry name" value="Sialidases"/>
    <property type="match status" value="1"/>
</dbReference>
<dbReference type="SMART" id="SM00089">
    <property type="entry name" value="PKD"/>
    <property type="match status" value="2"/>
</dbReference>
<dbReference type="Proteomes" id="UP001348817">
    <property type="component" value="Chromosome"/>
</dbReference>
<evidence type="ECO:0000313" key="3">
    <source>
        <dbReference type="EMBL" id="BDD07782.1"/>
    </source>
</evidence>
<dbReference type="InterPro" id="IPR035986">
    <property type="entry name" value="PKD_dom_sf"/>
</dbReference>
<organism evidence="3 4">
    <name type="scientific">Fulvitalea axinellae</name>
    <dbReference type="NCBI Taxonomy" id="1182444"/>
    <lineage>
        <taxon>Bacteria</taxon>
        <taxon>Pseudomonadati</taxon>
        <taxon>Bacteroidota</taxon>
        <taxon>Cytophagia</taxon>
        <taxon>Cytophagales</taxon>
        <taxon>Persicobacteraceae</taxon>
        <taxon>Fulvitalea</taxon>
    </lineage>
</organism>
<feature type="chain" id="PRO_5043784472" description="PKD/Chitinase domain-containing protein" evidence="1">
    <location>
        <begin position="20"/>
        <end position="519"/>
    </location>
</feature>
<accession>A0AAU9CIV0</accession>
<name>A0AAU9CIV0_9BACT</name>
<dbReference type="Gene3D" id="2.60.40.10">
    <property type="entry name" value="Immunoglobulins"/>
    <property type="match status" value="2"/>
</dbReference>
<feature type="signal peptide" evidence="1">
    <location>
        <begin position="1"/>
        <end position="19"/>
    </location>
</feature>
<evidence type="ECO:0000259" key="2">
    <source>
        <dbReference type="SMART" id="SM00089"/>
    </source>
</evidence>
<feature type="domain" description="PKD/Chitinase" evidence="2">
    <location>
        <begin position="36"/>
        <end position="124"/>
    </location>
</feature>
<evidence type="ECO:0000313" key="4">
    <source>
        <dbReference type="Proteomes" id="UP001348817"/>
    </source>
</evidence>
<keyword evidence="1" id="KW-0732">Signal</keyword>
<dbReference type="SUPFAM" id="SSF49299">
    <property type="entry name" value="PKD domain"/>
    <property type="match status" value="2"/>
</dbReference>
<reference evidence="3 4" key="1">
    <citation type="submission" date="2021-12" db="EMBL/GenBank/DDBJ databases">
        <title>Genome sequencing of bacteria with rrn-lacking chromosome and rrn-plasmid.</title>
        <authorList>
            <person name="Anda M."/>
            <person name="Iwasaki W."/>
        </authorList>
    </citation>
    <scope>NUCLEOTIDE SEQUENCE [LARGE SCALE GENOMIC DNA]</scope>
    <source>
        <strain evidence="3 4">DSM 100852</strain>
    </source>
</reference>
<dbReference type="PANTHER" id="PTHR46182">
    <property type="entry name" value="FI19480P1"/>
    <property type="match status" value="1"/>
</dbReference>
<dbReference type="InterPro" id="IPR036278">
    <property type="entry name" value="Sialidase_sf"/>
</dbReference>
<dbReference type="InterPro" id="IPR022409">
    <property type="entry name" value="PKD/Chitinase_dom"/>
</dbReference>
<sequence length="519" mass="55615">MIKKTTLLQIFMASTFAFACGSDSDSEEATSNTAPVANAGKDAEYKNGQQVTLDGSASSDADNDPLTFKWTASSQNPATVTLSEAKTAKPKFTAPETAGKYTFSLVVNDGKTDSKADQVDITVSVTPTEASNTKPVADAGKDQTVTAGDEVTLDGSASSDTDKDELKYKWTVSGQNPEAVTLSDASVAQPKFTAPTTAGEYTFNLVVNDGKDDSESASVKVTVKEPEQTGASITYADISREGVLFLSATHGNGTFVAVGYYGKTLNSEDRGSVHYSEDGVTWTEVADVTGGTSWQEVIFANNQFVMVGDNGAVATSPDGVTWTKSQTNEQWDWKSVSYQAPNYIFTASKGRYGVSNGSDLVNLTVKRSDYVDDEWNGQAYGNNVYVTVGKDGRVGYSDNGKDWDFKTIDKSSYRRFGDVTYGKHGFVATVSQGSTTVATSTDGKAWTLKTNSLSFQGVEYLDGKYVLLGTHLKDEGLYFSEGLDFDNAEKIELEGRMLDVVFAEGKYIVVGSKVAVVTL</sequence>
<gene>
    <name evidence="3" type="ORF">FUAX_02140</name>
</gene>
<keyword evidence="4" id="KW-1185">Reference proteome</keyword>
<dbReference type="RefSeq" id="WP_338393086.1">
    <property type="nucleotide sequence ID" value="NZ_AP025314.1"/>
</dbReference>
<dbReference type="GO" id="GO:0016020">
    <property type="term" value="C:membrane"/>
    <property type="evidence" value="ECO:0007669"/>
    <property type="project" value="TreeGrafter"/>
</dbReference>
<dbReference type="InterPro" id="IPR029865">
    <property type="entry name" value="KIAA0319-like"/>
</dbReference>
<dbReference type="InterPro" id="IPR013783">
    <property type="entry name" value="Ig-like_fold"/>
</dbReference>
<protein>
    <recommendedName>
        <fullName evidence="2">PKD/Chitinase domain-containing protein</fullName>
    </recommendedName>
</protein>
<dbReference type="Pfam" id="PF22352">
    <property type="entry name" value="K319L-like_PKD"/>
    <property type="match status" value="2"/>
</dbReference>
<dbReference type="PROSITE" id="PS51257">
    <property type="entry name" value="PROKAR_LIPOPROTEIN"/>
    <property type="match status" value="1"/>
</dbReference>